<keyword evidence="6" id="KW-1185">Reference proteome</keyword>
<evidence type="ECO:0000256" key="1">
    <source>
        <dbReference type="ARBA" id="ARBA00010986"/>
    </source>
</evidence>
<keyword evidence="2 5" id="KW-0456">Lyase</keyword>
<dbReference type="RefSeq" id="WP_183489316.1">
    <property type="nucleotide sequence ID" value="NZ_JACIDZ010000014.1"/>
</dbReference>
<feature type="domain" description="D-galactarate/Altronate dehydratase second" evidence="3">
    <location>
        <begin position="11"/>
        <end position="132"/>
    </location>
</feature>
<comment type="similarity">
    <text evidence="1">Belongs to the UxaA family.</text>
</comment>
<dbReference type="PANTHER" id="PTHR30536">
    <property type="entry name" value="ALTRONATE/GALACTARATE DEHYDRATASE"/>
    <property type="match status" value="1"/>
</dbReference>
<dbReference type="InterPro" id="IPR052172">
    <property type="entry name" value="UxaA_altronate/galactarate_dh"/>
</dbReference>
<evidence type="ECO:0000313" key="6">
    <source>
        <dbReference type="Proteomes" id="UP000530571"/>
    </source>
</evidence>
<reference evidence="5 6" key="1">
    <citation type="submission" date="2020-08" db="EMBL/GenBank/DDBJ databases">
        <title>Genomic Encyclopedia of Type Strains, Phase IV (KMG-IV): sequencing the most valuable type-strain genomes for metagenomic binning, comparative biology and taxonomic classification.</title>
        <authorList>
            <person name="Goeker M."/>
        </authorList>
    </citation>
    <scope>NUCLEOTIDE SEQUENCE [LARGE SCALE GENOMIC DNA]</scope>
    <source>
        <strain evidence="5 6">DSM 28101</strain>
    </source>
</reference>
<keyword evidence="5" id="KW-0378">Hydrolase</keyword>
<evidence type="ECO:0000313" key="5">
    <source>
        <dbReference type="EMBL" id="MBB4123754.1"/>
    </source>
</evidence>
<sequence length="403" mass="43013">MSNPFDRTWSGYLREDGAKGVRNTIVVIYTVMCSSHVVHEIAAGEDDVHVIGFPGCYDNQYAVNLILSLARHPNTAAVLAVGLGCEYTQPGKIAELAEASGRPAASFYIQDVGGTRASVEKGKAILGALRERIAAETVRTEMSLKDMTIGCECGGSDGTSGLVGNPVVGRFFDMLADNGGSAICEEIVEMIGLSQVIFDRAASPKARGELEAAYAKAEDYCRKVRQYSVSPGNFAGGLTTIEEKSMGAFAKSGSRPIEGVIKVAERPPYPGLWIMDSVPDDHFMNFGYTNPNDTEGIMDLVSGGSQVVLFVTGRGSVIGSAVSPLVKVTGNTRTYARMREDMDFNAGRVLAGEVTLDEAALELADLICDIASGVPSKPEALGHREQYVMYKYQDSGSDNGCRL</sequence>
<dbReference type="GO" id="GO:0019698">
    <property type="term" value="P:D-galacturonate catabolic process"/>
    <property type="evidence" value="ECO:0007669"/>
    <property type="project" value="TreeGrafter"/>
</dbReference>
<comment type="caution">
    <text evidence="5">The sequence shown here is derived from an EMBL/GenBank/DDBJ whole genome shotgun (WGS) entry which is preliminary data.</text>
</comment>
<dbReference type="EMBL" id="JACIDZ010000014">
    <property type="protein sequence ID" value="MBB4123754.1"/>
    <property type="molecule type" value="Genomic_DNA"/>
</dbReference>
<dbReference type="EC" id="4.2.1.7" evidence="5"/>
<dbReference type="Pfam" id="PF04295">
    <property type="entry name" value="GD_AH_second"/>
    <property type="match status" value="1"/>
</dbReference>
<evidence type="ECO:0000259" key="4">
    <source>
        <dbReference type="Pfam" id="PF20629"/>
    </source>
</evidence>
<dbReference type="Proteomes" id="UP000530571">
    <property type="component" value="Unassembled WGS sequence"/>
</dbReference>
<protein>
    <submittedName>
        <fullName evidence="5">Altronate hydrolase</fullName>
        <ecNumber evidence="5">4.2.1.7</ecNumber>
    </submittedName>
</protein>
<dbReference type="AlphaFoldDB" id="A0A7W6KPG7"/>
<feature type="domain" description="D-galactarate/Altronate dehydratase C-terminal" evidence="4">
    <location>
        <begin position="145"/>
        <end position="391"/>
    </location>
</feature>
<dbReference type="PANTHER" id="PTHR30536:SF5">
    <property type="entry name" value="ALTRONATE DEHYDRATASE"/>
    <property type="match status" value="1"/>
</dbReference>
<dbReference type="Pfam" id="PF20629">
    <property type="entry name" value="GD_AH_C"/>
    <property type="match status" value="1"/>
</dbReference>
<dbReference type="GO" id="GO:0016787">
    <property type="term" value="F:hydrolase activity"/>
    <property type="evidence" value="ECO:0007669"/>
    <property type="project" value="UniProtKB-KW"/>
</dbReference>
<dbReference type="InterPro" id="IPR007392">
    <property type="entry name" value="GD_AH_second"/>
</dbReference>
<organism evidence="5 6">
    <name type="scientific">Martelella radicis</name>
    <dbReference type="NCBI Taxonomy" id="1397476"/>
    <lineage>
        <taxon>Bacteria</taxon>
        <taxon>Pseudomonadati</taxon>
        <taxon>Pseudomonadota</taxon>
        <taxon>Alphaproteobacteria</taxon>
        <taxon>Hyphomicrobiales</taxon>
        <taxon>Aurantimonadaceae</taxon>
        <taxon>Martelella</taxon>
    </lineage>
</organism>
<gene>
    <name evidence="5" type="ORF">GGR30_003702</name>
</gene>
<dbReference type="GO" id="GO:0008789">
    <property type="term" value="F:altronate dehydratase activity"/>
    <property type="evidence" value="ECO:0007669"/>
    <property type="project" value="UniProtKB-EC"/>
</dbReference>
<dbReference type="InterPro" id="IPR048332">
    <property type="entry name" value="GD_AH_C"/>
</dbReference>
<evidence type="ECO:0000256" key="2">
    <source>
        <dbReference type="ARBA" id="ARBA00023239"/>
    </source>
</evidence>
<name>A0A7W6KPG7_9HYPH</name>
<accession>A0A7W6KPG7</accession>
<evidence type="ECO:0000259" key="3">
    <source>
        <dbReference type="Pfam" id="PF04295"/>
    </source>
</evidence>
<proteinExistence type="inferred from homology"/>